<protein>
    <submittedName>
        <fullName evidence="1">Uncharacterized protein</fullName>
    </submittedName>
</protein>
<gene>
    <name evidence="1" type="ORF">GCM10023093_17070</name>
</gene>
<evidence type="ECO:0000313" key="1">
    <source>
        <dbReference type="EMBL" id="GAA4465249.1"/>
    </source>
</evidence>
<dbReference type="RefSeq" id="WP_345081576.1">
    <property type="nucleotide sequence ID" value="NZ_BAABFA010000010.1"/>
</dbReference>
<reference evidence="2" key="1">
    <citation type="journal article" date="2019" name="Int. J. Syst. Evol. Microbiol.">
        <title>The Global Catalogue of Microorganisms (GCM) 10K type strain sequencing project: providing services to taxonomists for standard genome sequencing and annotation.</title>
        <authorList>
            <consortium name="The Broad Institute Genomics Platform"/>
            <consortium name="The Broad Institute Genome Sequencing Center for Infectious Disease"/>
            <person name="Wu L."/>
            <person name="Ma J."/>
        </authorList>
    </citation>
    <scope>NUCLEOTIDE SEQUENCE [LARGE SCALE GENOMIC DNA]</scope>
    <source>
        <strain evidence="2">JCM 32105</strain>
    </source>
</reference>
<dbReference type="Proteomes" id="UP001500067">
    <property type="component" value="Unassembled WGS sequence"/>
</dbReference>
<organism evidence="1 2">
    <name type="scientific">Nemorincola caseinilytica</name>
    <dbReference type="NCBI Taxonomy" id="2054315"/>
    <lineage>
        <taxon>Bacteria</taxon>
        <taxon>Pseudomonadati</taxon>
        <taxon>Bacteroidota</taxon>
        <taxon>Chitinophagia</taxon>
        <taxon>Chitinophagales</taxon>
        <taxon>Chitinophagaceae</taxon>
        <taxon>Nemorincola</taxon>
    </lineage>
</organism>
<keyword evidence="2" id="KW-1185">Reference proteome</keyword>
<name>A0ABP8NCY7_9BACT</name>
<dbReference type="EMBL" id="BAABFA010000010">
    <property type="protein sequence ID" value="GAA4465249.1"/>
    <property type="molecule type" value="Genomic_DNA"/>
</dbReference>
<proteinExistence type="predicted"/>
<evidence type="ECO:0000313" key="2">
    <source>
        <dbReference type="Proteomes" id="UP001500067"/>
    </source>
</evidence>
<accession>A0ABP8NCY7</accession>
<sequence length="105" mass="11634">MAKRMMDIALDNEADDDMLITGPADDGDLAVIESTREHQRQLLLNNKGDFKENPTVCVGVINYIDDEEDTGALMREIAAQYALDGMTVQKVIREAGDIVSNAEYK</sequence>
<comment type="caution">
    <text evidence="1">The sequence shown here is derived from an EMBL/GenBank/DDBJ whole genome shotgun (WGS) entry which is preliminary data.</text>
</comment>